<reference evidence="2 3" key="1">
    <citation type="submission" date="2019-06" db="EMBL/GenBank/DDBJ databases">
        <title>Draft genomes of female and male turbot (Scophthalmus maximus).</title>
        <authorList>
            <person name="Xu H."/>
            <person name="Xu X.-W."/>
            <person name="Shao C."/>
            <person name="Chen S."/>
        </authorList>
    </citation>
    <scope>NUCLEOTIDE SEQUENCE [LARGE SCALE GENOMIC DNA]</scope>
    <source>
        <strain evidence="2">Ysfricsl-2016a</strain>
        <tissue evidence="2">Blood</tissue>
    </source>
</reference>
<keyword evidence="1" id="KW-0732">Signal</keyword>
<accession>A0A6A4T421</accession>
<dbReference type="AlphaFoldDB" id="A0A6A4T421"/>
<comment type="caution">
    <text evidence="2">The sequence shown here is derived from an EMBL/GenBank/DDBJ whole genome shotgun (WGS) entry which is preliminary data.</text>
</comment>
<feature type="chain" id="PRO_5025636630" description="Secreted protein" evidence="1">
    <location>
        <begin position="16"/>
        <end position="150"/>
    </location>
</feature>
<evidence type="ECO:0000313" key="2">
    <source>
        <dbReference type="EMBL" id="KAF0038770.1"/>
    </source>
</evidence>
<evidence type="ECO:0000313" key="3">
    <source>
        <dbReference type="Proteomes" id="UP000438429"/>
    </source>
</evidence>
<organism evidence="2 3">
    <name type="scientific">Scophthalmus maximus</name>
    <name type="common">Turbot</name>
    <name type="synonym">Psetta maxima</name>
    <dbReference type="NCBI Taxonomy" id="52904"/>
    <lineage>
        <taxon>Eukaryota</taxon>
        <taxon>Metazoa</taxon>
        <taxon>Chordata</taxon>
        <taxon>Craniata</taxon>
        <taxon>Vertebrata</taxon>
        <taxon>Euteleostomi</taxon>
        <taxon>Actinopterygii</taxon>
        <taxon>Neopterygii</taxon>
        <taxon>Teleostei</taxon>
        <taxon>Neoteleostei</taxon>
        <taxon>Acanthomorphata</taxon>
        <taxon>Carangaria</taxon>
        <taxon>Pleuronectiformes</taxon>
        <taxon>Pleuronectoidei</taxon>
        <taxon>Scophthalmidae</taxon>
        <taxon>Scophthalmus</taxon>
    </lineage>
</organism>
<feature type="signal peptide" evidence="1">
    <location>
        <begin position="1"/>
        <end position="15"/>
    </location>
</feature>
<dbReference type="EMBL" id="VEVO01000008">
    <property type="protein sequence ID" value="KAF0038770.1"/>
    <property type="molecule type" value="Genomic_DNA"/>
</dbReference>
<name>A0A6A4T421_SCOMX</name>
<proteinExistence type="predicted"/>
<evidence type="ECO:0008006" key="4">
    <source>
        <dbReference type="Google" id="ProtNLM"/>
    </source>
</evidence>
<evidence type="ECO:0000256" key="1">
    <source>
        <dbReference type="SAM" id="SignalP"/>
    </source>
</evidence>
<sequence length="150" mass="17372">MRFVFFFFLLRTFLDIRINTSVKKSFPAESYSGLIIWYTGCLRTHRIGMQRSPSRLLCVRRPCSLLSSLHYVQNIMTLLRVYEEKHGFLPLTLTSMTAGSTQTLKTEKPHCADVWCESDNLTVLCTGTLFSVDWSHTIVCDLKLRFSEYS</sequence>
<dbReference type="Proteomes" id="UP000438429">
    <property type="component" value="Unassembled WGS sequence"/>
</dbReference>
<gene>
    <name evidence="2" type="ORF">F2P81_009254</name>
</gene>
<protein>
    <recommendedName>
        <fullName evidence="4">Secreted protein</fullName>
    </recommendedName>
</protein>